<dbReference type="RefSeq" id="XP_040621967.1">
    <property type="nucleotide sequence ID" value="XM_040763909.1"/>
</dbReference>
<dbReference type="PANTHER" id="PTHR46333:SF5">
    <property type="entry name" value="TRANSGLUTAMINASE-LIKE DOMAIN-CONTAINING PROTEIN"/>
    <property type="match status" value="1"/>
</dbReference>
<keyword evidence="4" id="KW-1185">Reference proteome</keyword>
<dbReference type="InterPro" id="IPR038765">
    <property type="entry name" value="Papain-like_cys_pep_sf"/>
</dbReference>
<dbReference type="VEuPathDB" id="FungiDB:SPBR_05646"/>
<feature type="compositionally biased region" description="Gly residues" evidence="1">
    <location>
        <begin position="438"/>
        <end position="448"/>
    </location>
</feature>
<dbReference type="GeneID" id="63678830"/>
<gene>
    <name evidence="3" type="ORF">SPBR_05646</name>
</gene>
<dbReference type="PANTHER" id="PTHR46333">
    <property type="entry name" value="CYTOKINESIS PROTEIN 3"/>
    <property type="match status" value="1"/>
</dbReference>
<dbReference type="AlphaFoldDB" id="A0A0C2JAN7"/>
<dbReference type="Pfam" id="PF01841">
    <property type="entry name" value="Transglut_core"/>
    <property type="match status" value="1"/>
</dbReference>
<feature type="compositionally biased region" description="Low complexity" evidence="1">
    <location>
        <begin position="40"/>
        <end position="60"/>
    </location>
</feature>
<dbReference type="EMBL" id="AWTV01000004">
    <property type="protein sequence ID" value="KIH93957.1"/>
    <property type="molecule type" value="Genomic_DNA"/>
</dbReference>
<feature type="region of interest" description="Disordered" evidence="1">
    <location>
        <begin position="20"/>
        <end position="451"/>
    </location>
</feature>
<feature type="compositionally biased region" description="Basic and acidic residues" evidence="1">
    <location>
        <begin position="418"/>
        <end position="427"/>
    </location>
</feature>
<name>A0A0C2JAN7_9PEZI</name>
<evidence type="ECO:0000256" key="1">
    <source>
        <dbReference type="SAM" id="MobiDB-lite"/>
    </source>
</evidence>
<accession>A0A0C2JAN7</accession>
<dbReference type="OrthoDB" id="6129702at2759"/>
<feature type="compositionally biased region" description="Low complexity" evidence="1">
    <location>
        <begin position="154"/>
        <end position="178"/>
    </location>
</feature>
<dbReference type="GO" id="GO:0005737">
    <property type="term" value="C:cytoplasm"/>
    <property type="evidence" value="ECO:0007669"/>
    <property type="project" value="TreeGrafter"/>
</dbReference>
<reference evidence="3 4" key="1">
    <citation type="journal article" date="2014" name="BMC Genomics">
        <title>Comparative genomics of the major fungal agents of human and animal Sporotrichosis: Sporothrix schenckii and Sporothrix brasiliensis.</title>
        <authorList>
            <person name="Teixeira M.M."/>
            <person name="de Almeida L.G."/>
            <person name="Kubitschek-Barreira P."/>
            <person name="Alves F.L."/>
            <person name="Kioshima E.S."/>
            <person name="Abadio A.K."/>
            <person name="Fernandes L."/>
            <person name="Derengowski L.S."/>
            <person name="Ferreira K.S."/>
            <person name="Souza R.C."/>
            <person name="Ruiz J.C."/>
            <person name="de Andrade N.C."/>
            <person name="Paes H.C."/>
            <person name="Nicola A.M."/>
            <person name="Albuquerque P."/>
            <person name="Gerber A.L."/>
            <person name="Martins V.P."/>
            <person name="Peconick L.D."/>
            <person name="Neto A.V."/>
            <person name="Chaucanez C.B."/>
            <person name="Silva P.A."/>
            <person name="Cunha O.L."/>
            <person name="de Oliveira F.F."/>
            <person name="dos Santos T.C."/>
            <person name="Barros A.L."/>
            <person name="Soares M.A."/>
            <person name="de Oliveira L.M."/>
            <person name="Marini M.M."/>
            <person name="Villalobos-Duno H."/>
            <person name="Cunha M.M."/>
            <person name="de Hoog S."/>
            <person name="da Silveira J.F."/>
            <person name="Henrissat B."/>
            <person name="Nino-Vega G.A."/>
            <person name="Cisalpino P.S."/>
            <person name="Mora-Montes H.M."/>
            <person name="Almeida S.R."/>
            <person name="Stajich J.E."/>
            <person name="Lopes-Bezerra L.M."/>
            <person name="Vasconcelos A.T."/>
            <person name="Felipe M.S."/>
        </authorList>
    </citation>
    <scope>NUCLEOTIDE SEQUENCE [LARGE SCALE GENOMIC DNA]</scope>
    <source>
        <strain evidence="3 4">5110</strain>
    </source>
</reference>
<feature type="domain" description="Transglutaminase-like" evidence="2">
    <location>
        <begin position="499"/>
        <end position="609"/>
    </location>
</feature>
<feature type="compositionally biased region" description="Basic and acidic residues" evidence="1">
    <location>
        <begin position="197"/>
        <end position="281"/>
    </location>
</feature>
<dbReference type="HOGENOM" id="CLU_016738_0_0_1"/>
<dbReference type="Proteomes" id="UP000031575">
    <property type="component" value="Unassembled WGS sequence"/>
</dbReference>
<dbReference type="InterPro" id="IPR002931">
    <property type="entry name" value="Transglutaminase-like"/>
</dbReference>
<organism evidence="3 4">
    <name type="scientific">Sporothrix brasiliensis 5110</name>
    <dbReference type="NCBI Taxonomy" id="1398154"/>
    <lineage>
        <taxon>Eukaryota</taxon>
        <taxon>Fungi</taxon>
        <taxon>Dikarya</taxon>
        <taxon>Ascomycota</taxon>
        <taxon>Pezizomycotina</taxon>
        <taxon>Sordariomycetes</taxon>
        <taxon>Sordariomycetidae</taxon>
        <taxon>Ophiostomatales</taxon>
        <taxon>Ophiostomataceae</taxon>
        <taxon>Sporothrix</taxon>
    </lineage>
</organism>
<feature type="compositionally biased region" description="Pro residues" evidence="1">
    <location>
        <begin position="61"/>
        <end position="70"/>
    </location>
</feature>
<feature type="compositionally biased region" description="Low complexity" evidence="1">
    <location>
        <begin position="116"/>
        <end position="129"/>
    </location>
</feature>
<dbReference type="Gene3D" id="3.10.620.30">
    <property type="match status" value="1"/>
</dbReference>
<evidence type="ECO:0000313" key="4">
    <source>
        <dbReference type="Proteomes" id="UP000031575"/>
    </source>
</evidence>
<dbReference type="InterPro" id="IPR052557">
    <property type="entry name" value="CAP/Cytokinesis_protein"/>
</dbReference>
<dbReference type="SUPFAM" id="SSF54001">
    <property type="entry name" value="Cysteine proteinases"/>
    <property type="match status" value="1"/>
</dbReference>
<comment type="caution">
    <text evidence="3">The sequence shown here is derived from an EMBL/GenBank/DDBJ whole genome shotgun (WGS) entry which is preliminary data.</text>
</comment>
<evidence type="ECO:0000313" key="3">
    <source>
        <dbReference type="EMBL" id="KIH93957.1"/>
    </source>
</evidence>
<proteinExistence type="predicted"/>
<protein>
    <recommendedName>
        <fullName evidence="2">Transglutaminase-like domain-containing protein</fullName>
    </recommendedName>
</protein>
<sequence length="824" mass="90768">MTEVEEPQFSTLAERIAALNKQKNFSSGPPAASTPPPIVRSSSAASTASTANTTTTNGARRPPPPPPTKPAIPAKPAKPVGTKPIVPKPDVSSPSYTSPPPAMAAGLRGPPPKLPPRSATATATVTVGALQRAATSASLVDRRPSSESVRSHLSTNTTLSRVSSVTSNSVVSSGNANVGGRKLPPAFGTTKLPDLPPSRREREAKEREEAERQREAQERQQEERERERERQRDERERADRERDERPRDWDRQRDQDRGWNDRQRDSGRNWNDRDRRDDERAPALPSRPGGGRRPRLEDDDEGPALPPRLPPRRPTGDLDNDDDDEGPAPALPSRRNTVKSALDLGFSSGKSQPRRPGPQQVPYGNNNNSSSYNNRRRDDIPEEDDDAPPPLAPRPSRALVDAAVRGGGNNNNKSNNKNYDDNSDDRPSLPTRPRPRANGGGGGGGGLPGFYPKKSEDEECMKCRDFSGPDTVAAQFPISRLPRRDPVGYLAHNLCDDFPSETDKARAIFTWCHHNIAYDVDGFFGGCIPRGQSIEERIFSGKAVCEGYARVYEALALAAGLECVVVTGHGKGFGFQTVRPGDPVPPADPTGHAWNAVRIDGGDWKLLDACWGAGNVSDKRAERYEKKFNPVMFTMDNETFGERHFPDNPRYFFRADGRVPTWAEYVVDKMAADPVILYSNGPQQFIAQESMAPASQEIEVSRGDPNERIAFRLGRACRHWTMAEGGQGLRPYPMMLKSVSPDGQRRGGGGGDDSEMFDVEFDEPLWFWADVPRRRLGRPGDMLFCYAITTMDGRDLRGATMADYRARMGRCSMSMQAICSWKLV</sequence>
<evidence type="ECO:0000259" key="2">
    <source>
        <dbReference type="Pfam" id="PF01841"/>
    </source>
</evidence>
<feature type="compositionally biased region" description="Pro residues" evidence="1">
    <location>
        <begin position="304"/>
        <end position="313"/>
    </location>
</feature>